<keyword evidence="3" id="KW-1185">Reference proteome</keyword>
<accession>A0A5C0SII8</accession>
<evidence type="ECO:0000313" key="3">
    <source>
        <dbReference type="Proteomes" id="UP000322631"/>
    </source>
</evidence>
<protein>
    <submittedName>
        <fullName evidence="2">Uncharacterized protein</fullName>
    </submittedName>
</protein>
<keyword evidence="1" id="KW-0812">Transmembrane</keyword>
<keyword evidence="1" id="KW-0472">Membrane</keyword>
<dbReference type="KEGG" id="them:FPV09_01690"/>
<evidence type="ECO:0000313" key="2">
    <source>
        <dbReference type="EMBL" id="QEK14040.1"/>
    </source>
</evidence>
<feature type="transmembrane region" description="Helical" evidence="1">
    <location>
        <begin position="98"/>
        <end position="116"/>
    </location>
</feature>
<feature type="transmembrane region" description="Helical" evidence="1">
    <location>
        <begin position="37"/>
        <end position="53"/>
    </location>
</feature>
<proteinExistence type="predicted"/>
<gene>
    <name evidence="2" type="ORF">FPV09_01690</name>
</gene>
<evidence type="ECO:0000256" key="1">
    <source>
        <dbReference type="SAM" id="Phobius"/>
    </source>
</evidence>
<feature type="transmembrane region" description="Helical" evidence="1">
    <location>
        <begin position="12"/>
        <end position="31"/>
    </location>
</feature>
<name>A0A5C0SII8_9EURY</name>
<feature type="transmembrane region" description="Helical" evidence="1">
    <location>
        <begin position="60"/>
        <end position="78"/>
    </location>
</feature>
<dbReference type="Proteomes" id="UP000322631">
    <property type="component" value="Chromosome"/>
</dbReference>
<sequence length="126" mass="14601">MKWYDEKTPDRLFVLTVEVVAFTLLFSAIMGDIGTKLFGTGVFLLILTFFVFIDADGRDMAMYLVLPVGLMVSGFIMTIDYQDLQTAYNYLREFFSEYYPVMLWLFMATVVTIVLERRVKSKPSSR</sequence>
<organism evidence="2 3">
    <name type="scientific">Thermococcus aciditolerans</name>
    <dbReference type="NCBI Taxonomy" id="2598455"/>
    <lineage>
        <taxon>Archaea</taxon>
        <taxon>Methanobacteriati</taxon>
        <taxon>Methanobacteriota</taxon>
        <taxon>Thermococci</taxon>
        <taxon>Thermococcales</taxon>
        <taxon>Thermococcaceae</taxon>
        <taxon>Thermococcus</taxon>
    </lineage>
</organism>
<dbReference type="EMBL" id="CP041932">
    <property type="protein sequence ID" value="QEK14040.1"/>
    <property type="molecule type" value="Genomic_DNA"/>
</dbReference>
<dbReference type="AlphaFoldDB" id="A0A5C0SII8"/>
<reference evidence="2 3" key="1">
    <citation type="submission" date="2019-07" db="EMBL/GenBank/DDBJ databases">
        <title>Complete genome of Thermococcus acidophilus.</title>
        <authorList>
            <person name="Li X."/>
        </authorList>
    </citation>
    <scope>NUCLEOTIDE SEQUENCE [LARGE SCALE GENOMIC DNA]</scope>
    <source>
        <strain evidence="2 3">SY113</strain>
    </source>
</reference>
<keyword evidence="1" id="KW-1133">Transmembrane helix</keyword>